<name>A0ABU4HJM4_9ACTN</name>
<accession>A0ABU4HJM4</accession>
<evidence type="ECO:0000313" key="5">
    <source>
        <dbReference type="Proteomes" id="UP001284601"/>
    </source>
</evidence>
<evidence type="ECO:0000259" key="3">
    <source>
        <dbReference type="Pfam" id="PF13579"/>
    </source>
</evidence>
<protein>
    <submittedName>
        <fullName evidence="4">Glycosyltransferase</fullName>
    </submittedName>
</protein>
<reference evidence="5" key="1">
    <citation type="submission" date="2023-07" db="EMBL/GenBank/DDBJ databases">
        <title>Conexibacter stalactiti sp. nov., isolated from stalactites in a lava cave and emended description of the genus Conexibacter.</title>
        <authorList>
            <person name="Lee S.D."/>
        </authorList>
    </citation>
    <scope>NUCLEOTIDE SEQUENCE [LARGE SCALE GENOMIC DNA]</scope>
    <source>
        <strain evidence="5">KCTC 39840</strain>
    </source>
</reference>
<comment type="caution">
    <text evidence="4">The sequence shown here is derived from an EMBL/GenBank/DDBJ whole genome shotgun (WGS) entry which is preliminary data.</text>
</comment>
<evidence type="ECO:0000256" key="2">
    <source>
        <dbReference type="ARBA" id="ARBA00022679"/>
    </source>
</evidence>
<dbReference type="Pfam" id="PF13579">
    <property type="entry name" value="Glyco_trans_4_4"/>
    <property type="match status" value="1"/>
</dbReference>
<keyword evidence="1" id="KW-0328">Glycosyltransferase</keyword>
<dbReference type="Gene3D" id="3.40.50.2000">
    <property type="entry name" value="Glycogen Phosphorylase B"/>
    <property type="match status" value="1"/>
</dbReference>
<evidence type="ECO:0000313" key="4">
    <source>
        <dbReference type="EMBL" id="MDW5593511.1"/>
    </source>
</evidence>
<gene>
    <name evidence="4" type="ORF">R7226_04130</name>
</gene>
<keyword evidence="2" id="KW-0808">Transferase</keyword>
<feature type="domain" description="Glycosyltransferase subfamily 4-like N-terminal" evidence="3">
    <location>
        <begin position="47"/>
        <end position="142"/>
    </location>
</feature>
<dbReference type="InterPro" id="IPR028098">
    <property type="entry name" value="Glyco_trans_4-like_N"/>
</dbReference>
<evidence type="ECO:0000256" key="1">
    <source>
        <dbReference type="ARBA" id="ARBA00022676"/>
    </source>
</evidence>
<keyword evidence="5" id="KW-1185">Reference proteome</keyword>
<dbReference type="EMBL" id="JAWSTH010000006">
    <property type="protein sequence ID" value="MDW5593511.1"/>
    <property type="molecule type" value="Genomic_DNA"/>
</dbReference>
<proteinExistence type="predicted"/>
<organism evidence="4 5">
    <name type="scientific">Conexibacter stalactiti</name>
    <dbReference type="NCBI Taxonomy" id="1940611"/>
    <lineage>
        <taxon>Bacteria</taxon>
        <taxon>Bacillati</taxon>
        <taxon>Actinomycetota</taxon>
        <taxon>Thermoleophilia</taxon>
        <taxon>Solirubrobacterales</taxon>
        <taxon>Conexibacteraceae</taxon>
        <taxon>Conexibacter</taxon>
    </lineage>
</organism>
<sequence>MRITLVSDADLVNSNYRGYQPLMVLSRRGHDITFTRLGEPRYRASTLLQSDVVHIHRYTDPELLQIVAQLRDAGIGVVWDNDDDLTAVPRSNPNYRKFGGPANRARIQAALRRTVTAADVVTTPSELLAAQYRAAGADDVRLLENYLPPEFGRVKPAKHDGVTLVWLAGLEHQVDYQRLRLKETLVRLLDAHADLRVLSIGLGLGLPSDRYEHIRQVDFLELAKGMSAGDIGLAPLADIPWNQARSNIKLKEYAAAGLPWLASPVGPYLGLGEKQGGELVPDDAWHDVIDRLIVDVRRRRKLAKNAAKWAKGQSIEDHAHLWDSAFRDAAQRAKRRAL</sequence>
<dbReference type="Proteomes" id="UP001284601">
    <property type="component" value="Unassembled WGS sequence"/>
</dbReference>
<dbReference type="RefSeq" id="WP_318595773.1">
    <property type="nucleotide sequence ID" value="NZ_JAWSTH010000006.1"/>
</dbReference>
<dbReference type="SUPFAM" id="SSF53756">
    <property type="entry name" value="UDP-Glycosyltransferase/glycogen phosphorylase"/>
    <property type="match status" value="1"/>
</dbReference>